<reference evidence="2" key="1">
    <citation type="submission" date="2020-02" db="EMBL/GenBank/DDBJ databases">
        <authorList>
            <person name="Chen W.-M."/>
        </authorList>
    </citation>
    <scope>NUCLEOTIDE SEQUENCE</scope>
    <source>
        <strain evidence="2">NBD-18</strain>
    </source>
</reference>
<protein>
    <recommendedName>
        <fullName evidence="1">Probable queuosine precursor transporter</fullName>
        <shortName evidence="1">Q precursor transporter</shortName>
    </recommendedName>
</protein>
<proteinExistence type="inferred from homology"/>
<comment type="caution">
    <text evidence="2">The sequence shown here is derived from an EMBL/GenBank/DDBJ whole genome shotgun (WGS) entry which is preliminary data.</text>
</comment>
<dbReference type="PANTHER" id="PTHR34300">
    <property type="entry name" value="QUEUOSINE PRECURSOR TRANSPORTER-RELATED"/>
    <property type="match status" value="1"/>
</dbReference>
<keyword evidence="1" id="KW-0812">Transmembrane</keyword>
<dbReference type="InterPro" id="IPR003744">
    <property type="entry name" value="YhhQ"/>
</dbReference>
<organism evidence="2">
    <name type="scientific">Sheuella amnicola</name>
    <dbReference type="NCBI Taxonomy" id="2707330"/>
    <lineage>
        <taxon>Bacteria</taxon>
        <taxon>Pseudomonadati</taxon>
        <taxon>Pseudomonadota</taxon>
        <taxon>Betaproteobacteria</taxon>
        <taxon>Burkholderiales</taxon>
        <taxon>Alcaligenaceae</taxon>
        <taxon>Sheuella</taxon>
    </lineage>
</organism>
<name>A0A6B2R7U6_9BURK</name>
<dbReference type="Pfam" id="PF02592">
    <property type="entry name" value="Vut_1"/>
    <property type="match status" value="1"/>
</dbReference>
<dbReference type="NCBIfam" id="TIGR00697">
    <property type="entry name" value="queuosine precursor transporter"/>
    <property type="match status" value="1"/>
</dbReference>
<gene>
    <name evidence="2" type="ORF">G3I67_09000</name>
</gene>
<feature type="transmembrane region" description="Helical" evidence="1">
    <location>
        <begin position="124"/>
        <end position="145"/>
    </location>
</feature>
<dbReference type="RefSeq" id="WP_163654463.1">
    <property type="nucleotide sequence ID" value="NZ_JAAGRN010000005.1"/>
</dbReference>
<evidence type="ECO:0000313" key="2">
    <source>
        <dbReference type="EMBL" id="NDY83365.1"/>
    </source>
</evidence>
<keyword evidence="1" id="KW-0997">Cell inner membrane</keyword>
<dbReference type="PANTHER" id="PTHR34300:SF2">
    <property type="entry name" value="QUEUOSINE PRECURSOR TRANSPORTER-RELATED"/>
    <property type="match status" value="1"/>
</dbReference>
<dbReference type="EMBL" id="JAAGRN010000005">
    <property type="protein sequence ID" value="NDY83365.1"/>
    <property type="molecule type" value="Genomic_DNA"/>
</dbReference>
<keyword evidence="1" id="KW-0813">Transport</keyword>
<comment type="subcellular location">
    <subcellularLocation>
        <location evidence="1">Cell inner membrane</location>
        <topology evidence="1">Multi-pass membrane protein</topology>
    </subcellularLocation>
</comment>
<feature type="transmembrane region" description="Helical" evidence="1">
    <location>
        <begin position="80"/>
        <end position="104"/>
    </location>
</feature>
<dbReference type="GO" id="GO:0022857">
    <property type="term" value="F:transmembrane transporter activity"/>
    <property type="evidence" value="ECO:0007669"/>
    <property type="project" value="UniProtKB-UniRule"/>
</dbReference>
<dbReference type="HAMAP" id="MF_02088">
    <property type="entry name" value="Q_prec_transport"/>
    <property type="match status" value="1"/>
</dbReference>
<sequence>MPTTEQPSRRHTHRYYDLILVAFVTVLLCSNLIGAGKATQIDLPVLGSVVFSAGVIFFPISYMFGDILTEVYGYAYDRRAVWCGFGAILFAAIMSLAVISMPTAPGDYNTSLQKGLETVFGNTWRIVAGSVIAFWSGGLVNSFVMAKMKIMTSGKHLWARMLGSTAAGELIDSSLFYFIAFYGIWPTEQVISVAIAQYILKSSWELVAMPFSYRFIHFLKRKENQDYYDYHTNFSPFKLKV</sequence>
<feature type="transmembrane region" description="Helical" evidence="1">
    <location>
        <begin position="45"/>
        <end position="68"/>
    </location>
</feature>
<keyword evidence="1" id="KW-1133">Transmembrane helix</keyword>
<keyword evidence="1" id="KW-0472">Membrane</keyword>
<evidence type="ECO:0000256" key="1">
    <source>
        <dbReference type="HAMAP-Rule" id="MF_02088"/>
    </source>
</evidence>
<comment type="function">
    <text evidence="1">Involved in the import of queuosine (Q) precursors, required for Q precursor salvage.</text>
</comment>
<dbReference type="AlphaFoldDB" id="A0A6B2R7U6"/>
<dbReference type="GO" id="GO:0005886">
    <property type="term" value="C:plasma membrane"/>
    <property type="evidence" value="ECO:0007669"/>
    <property type="project" value="UniProtKB-SubCell"/>
</dbReference>
<accession>A0A6B2R7U6</accession>
<keyword evidence="1" id="KW-1003">Cell membrane</keyword>
<comment type="similarity">
    <text evidence="1">Belongs to the vitamin uptake transporter (VUT/ECF) (TC 2.A.88) family. Q precursor transporter subfamily.</text>
</comment>
<feature type="transmembrane region" description="Helical" evidence="1">
    <location>
        <begin position="15"/>
        <end position="33"/>
    </location>
</feature>